<dbReference type="KEGG" id="xdo:XDD1_2737"/>
<reference evidence="2 3" key="1">
    <citation type="submission" date="2013-07" db="EMBL/GenBank/DDBJ databases">
        <authorList>
            <person name="Genoscope - CEA"/>
        </authorList>
    </citation>
    <scope>NUCLEOTIDE SEQUENCE [LARGE SCALE GENOMIC DNA]</scope>
    <source>
        <strain evidence="3">FRM16 / DSM 17909</strain>
    </source>
</reference>
<feature type="region of interest" description="Disordered" evidence="1">
    <location>
        <begin position="1"/>
        <end position="20"/>
    </location>
</feature>
<gene>
    <name evidence="2" type="ORF">XDD1_2737</name>
</gene>
<organism evidence="2 3">
    <name type="scientific">Xenorhabdus doucetiae</name>
    <dbReference type="NCBI Taxonomy" id="351671"/>
    <lineage>
        <taxon>Bacteria</taxon>
        <taxon>Pseudomonadati</taxon>
        <taxon>Pseudomonadota</taxon>
        <taxon>Gammaproteobacteria</taxon>
        <taxon>Enterobacterales</taxon>
        <taxon>Morganellaceae</taxon>
        <taxon>Xenorhabdus</taxon>
    </lineage>
</organism>
<dbReference type="STRING" id="351671.XDD1_2737"/>
<dbReference type="HOGENOM" id="CLU_2830326_0_0_6"/>
<proteinExistence type="predicted"/>
<evidence type="ECO:0000256" key="1">
    <source>
        <dbReference type="SAM" id="MobiDB-lite"/>
    </source>
</evidence>
<evidence type="ECO:0000313" key="3">
    <source>
        <dbReference type="Proteomes" id="UP000032721"/>
    </source>
</evidence>
<protein>
    <submittedName>
        <fullName evidence="2">Uncharacterized protein</fullName>
    </submittedName>
</protein>
<evidence type="ECO:0000313" key="2">
    <source>
        <dbReference type="EMBL" id="CDG18436.1"/>
    </source>
</evidence>
<accession>A0A068QUU9</accession>
<dbReference type="AlphaFoldDB" id="A0A068QUU9"/>
<name>A0A068QUU9_9GAMM</name>
<sequence>MPCSETLKELPNQLDKAGHDARNVPAQAVNKNEHPTKLPTAITLFCLEPKLNAKNLSITVFLPLTL</sequence>
<dbReference type="EMBL" id="FO704550">
    <property type="protein sequence ID" value="CDG18436.1"/>
    <property type="molecule type" value="Genomic_DNA"/>
</dbReference>
<dbReference type="Proteomes" id="UP000032721">
    <property type="component" value="Chromosome"/>
</dbReference>